<evidence type="ECO:0000313" key="1">
    <source>
        <dbReference type="EMBL" id="KAF9149607.1"/>
    </source>
</evidence>
<dbReference type="PANTHER" id="PTHR14187:SF5">
    <property type="entry name" value="HEAT SHOCK 70 KDA PROTEIN 12A"/>
    <property type="match status" value="1"/>
</dbReference>
<name>A0A9P5RWQ8_9FUNG</name>
<dbReference type="PANTHER" id="PTHR14187">
    <property type="entry name" value="ALPHA KINASE/ELONGATION FACTOR 2 KINASE"/>
    <property type="match status" value="1"/>
</dbReference>
<keyword evidence="2" id="KW-1185">Reference proteome</keyword>
<proteinExistence type="predicted"/>
<protein>
    <submittedName>
        <fullName evidence="1">Uncharacterized protein</fullName>
    </submittedName>
</protein>
<evidence type="ECO:0000313" key="2">
    <source>
        <dbReference type="Proteomes" id="UP000748756"/>
    </source>
</evidence>
<dbReference type="Gene3D" id="3.30.420.40">
    <property type="match status" value="1"/>
</dbReference>
<sequence>MNKFSSKDYCLSINVKLHLDDRYSVQRLPNGITRQQAISNYLMKLNKYIVPSLQKNLSVTERRRNDRFQYCLTVPGHWSNQAKDTMRQAAINTGLVQTIYPPHRLTLISEEEAMAIYSLHMTADDNDLEGDRFMLCHAPEGESVTLVVYEVTKSVGQTQQLEEVARNFGPSCGSDFLAANMERLVERKLRNYRHIITADEWEGFMATFEMSIRSTFDGVEDQFLHVDTLAESEISDKEAGVDDEGYLVLSAAELKDDVFEPVVVDVVELIQDMLQRGGRNCKALFMLGEFGSSQYMWERIKQEFYSQIAFISRPPRPELAISRGAVFAGLDSYTKT</sequence>
<comment type="caution">
    <text evidence="1">The sequence shown here is derived from an EMBL/GenBank/DDBJ whole genome shotgun (WGS) entry which is preliminary data.</text>
</comment>
<dbReference type="OrthoDB" id="2963168at2759"/>
<organism evidence="1 2">
    <name type="scientific">Linnemannia schmuckeri</name>
    <dbReference type="NCBI Taxonomy" id="64567"/>
    <lineage>
        <taxon>Eukaryota</taxon>
        <taxon>Fungi</taxon>
        <taxon>Fungi incertae sedis</taxon>
        <taxon>Mucoromycota</taxon>
        <taxon>Mortierellomycotina</taxon>
        <taxon>Mortierellomycetes</taxon>
        <taxon>Mortierellales</taxon>
        <taxon>Mortierellaceae</taxon>
        <taxon>Linnemannia</taxon>
    </lineage>
</organism>
<dbReference type="AlphaFoldDB" id="A0A9P5RWQ8"/>
<accession>A0A9P5RWQ8</accession>
<reference evidence="1" key="1">
    <citation type="journal article" date="2020" name="Fungal Divers.">
        <title>Resolving the Mortierellaceae phylogeny through synthesis of multi-gene phylogenetics and phylogenomics.</title>
        <authorList>
            <person name="Vandepol N."/>
            <person name="Liber J."/>
            <person name="Desiro A."/>
            <person name="Na H."/>
            <person name="Kennedy M."/>
            <person name="Barry K."/>
            <person name="Grigoriev I.V."/>
            <person name="Miller A.N."/>
            <person name="O'Donnell K."/>
            <person name="Stajich J.E."/>
            <person name="Bonito G."/>
        </authorList>
    </citation>
    <scope>NUCLEOTIDE SEQUENCE</scope>
    <source>
        <strain evidence="1">NRRL 6426</strain>
    </source>
</reference>
<dbReference type="CDD" id="cd10170">
    <property type="entry name" value="ASKHA_NBD_HSP70"/>
    <property type="match status" value="1"/>
</dbReference>
<dbReference type="EMBL" id="JAAAUQ010000508">
    <property type="protein sequence ID" value="KAF9149607.1"/>
    <property type="molecule type" value="Genomic_DNA"/>
</dbReference>
<gene>
    <name evidence="1" type="ORF">BG015_008587</name>
</gene>
<dbReference type="Proteomes" id="UP000748756">
    <property type="component" value="Unassembled WGS sequence"/>
</dbReference>